<dbReference type="SUPFAM" id="SSF48652">
    <property type="entry name" value="Tetraspanin"/>
    <property type="match status" value="1"/>
</dbReference>
<dbReference type="EMBL" id="ADMH02000043">
    <property type="protein sequence ID" value="ETN68004.1"/>
    <property type="molecule type" value="Genomic_DNA"/>
</dbReference>
<comment type="subcellular location">
    <subcellularLocation>
        <location evidence="1">Membrane</location>
        <topology evidence="1">Multi-pass membrane protein</topology>
    </subcellularLocation>
</comment>
<evidence type="ECO:0000256" key="5">
    <source>
        <dbReference type="SAM" id="Phobius"/>
    </source>
</evidence>
<evidence type="ECO:0000256" key="3">
    <source>
        <dbReference type="ARBA" id="ARBA00022989"/>
    </source>
</evidence>
<dbReference type="InterPro" id="IPR008952">
    <property type="entry name" value="Tetraspanin_EC2_sf"/>
</dbReference>
<dbReference type="VEuPathDB" id="VectorBase:ADAR2_010917"/>
<evidence type="ECO:0008006" key="9">
    <source>
        <dbReference type="Google" id="ProtNLM"/>
    </source>
</evidence>
<name>W5JXA6_ANODA</name>
<proteinExistence type="predicted"/>
<dbReference type="GO" id="GO:0016020">
    <property type="term" value="C:membrane"/>
    <property type="evidence" value="ECO:0007669"/>
    <property type="project" value="UniProtKB-SubCell"/>
</dbReference>
<dbReference type="Proteomes" id="UP000000673">
    <property type="component" value="Unassembled WGS sequence"/>
</dbReference>
<evidence type="ECO:0000313" key="7">
    <source>
        <dbReference type="EnsemblMetazoa" id="ADAC000163-PA"/>
    </source>
</evidence>
<protein>
    <recommendedName>
        <fullName evidence="9">Tetraspanin</fullName>
    </recommendedName>
</protein>
<dbReference type="VEuPathDB" id="VectorBase:ADAC000163"/>
<dbReference type="AlphaFoldDB" id="W5JXA6"/>
<dbReference type="EnsemblMetazoa" id="ADAC000163-RA">
    <property type="protein sequence ID" value="ADAC000163-PA"/>
    <property type="gene ID" value="ADAC000163"/>
</dbReference>
<reference evidence="6" key="3">
    <citation type="journal article" date="2013" name="Nucleic Acids Res.">
        <title>The genome of Anopheles darlingi, the main neotropical malaria vector.</title>
        <authorList>
            <person name="Marinotti O."/>
            <person name="Cerqueira G.C."/>
            <person name="de Almeida L.G."/>
            <person name="Ferro M.I."/>
            <person name="Loreto E.L."/>
            <person name="Zaha A."/>
            <person name="Teixeira S.M."/>
            <person name="Wespiser A.R."/>
            <person name="Almeida E Silva A."/>
            <person name="Schlindwein A.D."/>
            <person name="Pacheco A.C."/>
            <person name="Silva A.L."/>
            <person name="Graveley B.R."/>
            <person name="Walenz B.P."/>
            <person name="Lima Bde A."/>
            <person name="Ribeiro C.A."/>
            <person name="Nunes-Silva C.G."/>
            <person name="de Carvalho C.R."/>
            <person name="Soares C.M."/>
            <person name="de Menezes C.B."/>
            <person name="Matiolli C."/>
            <person name="Caffrey D."/>
            <person name="Araujo D.A."/>
            <person name="de Oliveira D.M."/>
            <person name="Golenbock D."/>
            <person name="Grisard E.C."/>
            <person name="Fantinatti-Garboggini F."/>
            <person name="de Carvalho F.M."/>
            <person name="Barcellos F.G."/>
            <person name="Prosdocimi F."/>
            <person name="May G."/>
            <person name="Azevedo Junior G.M."/>
            <person name="Guimaraes G.M."/>
            <person name="Goldman G.H."/>
            <person name="Padilha I.Q."/>
            <person name="Batista Jda S."/>
            <person name="Ferro J.A."/>
            <person name="Ribeiro J.M."/>
            <person name="Fietto J.L."/>
            <person name="Dabbas K.M."/>
            <person name="Cerdeira L."/>
            <person name="Agnez-Lima L.F."/>
            <person name="Brocchi M."/>
            <person name="de Carvalho M.O."/>
            <person name="Teixeira Mde M."/>
            <person name="Diniz Maia Mde M."/>
            <person name="Goldman M.H."/>
            <person name="Cruz Schneider M.P."/>
            <person name="Felipe M.S."/>
            <person name="Hungria M."/>
            <person name="Nicolas M.F."/>
            <person name="Pereira M."/>
            <person name="Montes M.A."/>
            <person name="Cantao M.E."/>
            <person name="Vincentz M."/>
            <person name="Rafael M.S."/>
            <person name="Silverman N."/>
            <person name="Stoco P.H."/>
            <person name="Souza R.C."/>
            <person name="Vicentini R."/>
            <person name="Gazzinelli R.T."/>
            <person name="Neves Rde O."/>
            <person name="Silva R."/>
            <person name="Astolfi-Filho S."/>
            <person name="Maciel T.E."/>
            <person name="Urmenyi T.P."/>
            <person name="Tadei W.P."/>
            <person name="Camargo E.P."/>
            <person name="de Vasconcelos A.T."/>
        </authorList>
    </citation>
    <scope>NUCLEOTIDE SEQUENCE</scope>
</reference>
<dbReference type="FunFam" id="1.10.1450.10:FF:000034">
    <property type="entry name" value="Tetraspanin"/>
    <property type="match status" value="1"/>
</dbReference>
<feature type="transmembrane region" description="Helical" evidence="5">
    <location>
        <begin position="115"/>
        <end position="134"/>
    </location>
</feature>
<dbReference type="InterPro" id="IPR018499">
    <property type="entry name" value="Tetraspanin/Peripherin"/>
</dbReference>
<gene>
    <name evidence="6" type="ORF">AND_000163</name>
</gene>
<dbReference type="Gene3D" id="1.10.1450.10">
    <property type="entry name" value="Tetraspanin"/>
    <property type="match status" value="1"/>
</dbReference>
<evidence type="ECO:0000256" key="2">
    <source>
        <dbReference type="ARBA" id="ARBA00022692"/>
    </source>
</evidence>
<reference evidence="6" key="2">
    <citation type="submission" date="2010-05" db="EMBL/GenBank/DDBJ databases">
        <authorList>
            <person name="Almeida L.G."/>
            <person name="Nicolas M.F."/>
            <person name="Souza R.C."/>
            <person name="Vasconcelos A.T.R."/>
        </authorList>
    </citation>
    <scope>NUCLEOTIDE SEQUENCE</scope>
</reference>
<keyword evidence="3 5" id="KW-1133">Transmembrane helix</keyword>
<keyword evidence="8" id="KW-1185">Reference proteome</keyword>
<keyword evidence="2 5" id="KW-0812">Transmembrane</keyword>
<evidence type="ECO:0000313" key="6">
    <source>
        <dbReference type="EMBL" id="ETN68004.1"/>
    </source>
</evidence>
<evidence type="ECO:0000313" key="8">
    <source>
        <dbReference type="Proteomes" id="UP000000673"/>
    </source>
</evidence>
<feature type="transmembrane region" description="Helical" evidence="5">
    <location>
        <begin position="217"/>
        <end position="244"/>
    </location>
</feature>
<dbReference type="HOGENOM" id="CLU_1095067_0_0_1"/>
<reference evidence="6 8" key="1">
    <citation type="journal article" date="2010" name="BMC Genomics">
        <title>Combination of measures distinguishes pre-miRNAs from other stem-loops in the genome of the newly sequenced Anopheles darlingi.</title>
        <authorList>
            <person name="Mendes N.D."/>
            <person name="Freitas A.T."/>
            <person name="Vasconcelos A.T."/>
            <person name="Sagot M.F."/>
        </authorList>
    </citation>
    <scope>NUCLEOTIDE SEQUENCE</scope>
</reference>
<sequence>MSIDQRRTDNAFSTNTIMNEAPDKTGKAQLCAGAHPVCSTIHSMVVYPEFFFSPECSPASLGRTGPELCAKKFVALPPAIEMFFSTPGPPVPSPTIITATAIVPVLVNQFIGTQVFLFLITVIGSAILLDYSTMNSSIQPLIRETMMRFIVTSEHPHSSAALKLIQESIGCCGADGPNDYMIMRQPLPLECRDTVTGNAFFHGCVNELTWFLEDKSIWAAIMAMILAAVHTCNGVLGIVLVQALKREEEAMNRR</sequence>
<dbReference type="FunCoup" id="W5JXA6">
    <property type="interactions" value="6"/>
</dbReference>
<organism evidence="6">
    <name type="scientific">Anopheles darlingi</name>
    <name type="common">Mosquito</name>
    <dbReference type="NCBI Taxonomy" id="43151"/>
    <lineage>
        <taxon>Eukaryota</taxon>
        <taxon>Metazoa</taxon>
        <taxon>Ecdysozoa</taxon>
        <taxon>Arthropoda</taxon>
        <taxon>Hexapoda</taxon>
        <taxon>Insecta</taxon>
        <taxon>Pterygota</taxon>
        <taxon>Neoptera</taxon>
        <taxon>Endopterygota</taxon>
        <taxon>Diptera</taxon>
        <taxon>Nematocera</taxon>
        <taxon>Culicoidea</taxon>
        <taxon>Culicidae</taxon>
        <taxon>Anophelinae</taxon>
        <taxon>Anopheles</taxon>
    </lineage>
</organism>
<evidence type="ECO:0000256" key="1">
    <source>
        <dbReference type="ARBA" id="ARBA00004141"/>
    </source>
</evidence>
<evidence type="ECO:0000256" key="4">
    <source>
        <dbReference type="ARBA" id="ARBA00023136"/>
    </source>
</evidence>
<keyword evidence="4 5" id="KW-0472">Membrane</keyword>
<dbReference type="STRING" id="43151.W5JXA6"/>
<dbReference type="Pfam" id="PF00335">
    <property type="entry name" value="Tetraspanin"/>
    <property type="match status" value="1"/>
</dbReference>
<reference evidence="7" key="4">
    <citation type="submission" date="2015-06" db="UniProtKB">
        <authorList>
            <consortium name="EnsemblMetazoa"/>
        </authorList>
    </citation>
    <scope>IDENTIFICATION</scope>
</reference>
<dbReference type="eggNOG" id="KOG3882">
    <property type="taxonomic scope" value="Eukaryota"/>
</dbReference>
<dbReference type="CDD" id="cd03127">
    <property type="entry name" value="tetraspanin_LEL"/>
    <property type="match status" value="1"/>
</dbReference>
<accession>W5JXA6</accession>